<accession>A0ACB7GR57</accession>
<gene>
    <name evidence="1" type="ORF">MANES_12G049450v8</name>
</gene>
<dbReference type="EMBL" id="CM004398">
    <property type="protein sequence ID" value="KAG8641973.1"/>
    <property type="molecule type" value="Genomic_DNA"/>
</dbReference>
<reference evidence="2" key="1">
    <citation type="journal article" date="2016" name="Nat. Biotechnol.">
        <title>Sequencing wild and cultivated cassava and related species reveals extensive interspecific hybridization and genetic diversity.</title>
        <authorList>
            <person name="Bredeson J.V."/>
            <person name="Lyons J.B."/>
            <person name="Prochnik S.E."/>
            <person name="Wu G.A."/>
            <person name="Ha C.M."/>
            <person name="Edsinger-Gonzales E."/>
            <person name="Grimwood J."/>
            <person name="Schmutz J."/>
            <person name="Rabbi I.Y."/>
            <person name="Egesi C."/>
            <person name="Nauluvula P."/>
            <person name="Lebot V."/>
            <person name="Ndunguru J."/>
            <person name="Mkamilo G."/>
            <person name="Bart R.S."/>
            <person name="Setter T.L."/>
            <person name="Gleadow R.M."/>
            <person name="Kulakow P."/>
            <person name="Ferguson M.E."/>
            <person name="Rounsley S."/>
            <person name="Rokhsar D.S."/>
        </authorList>
    </citation>
    <scope>NUCLEOTIDE SEQUENCE [LARGE SCALE GENOMIC DNA]</scope>
    <source>
        <strain evidence="2">cv. AM560-2</strain>
    </source>
</reference>
<sequence>MVNRVSGGMDYGPSRTRIRRRLKRCFFFQCLAGYTSVAVYGWCRERGGAEIENTAIIWTDGCKLNLAWVFSVAWFCGRGASRLIG</sequence>
<evidence type="ECO:0000313" key="2">
    <source>
        <dbReference type="Proteomes" id="UP000091857"/>
    </source>
</evidence>
<evidence type="ECO:0000313" key="1">
    <source>
        <dbReference type="EMBL" id="KAG8641973.1"/>
    </source>
</evidence>
<name>A0ACB7GR57_MANES</name>
<proteinExistence type="predicted"/>
<comment type="caution">
    <text evidence="1">The sequence shown here is derived from an EMBL/GenBank/DDBJ whole genome shotgun (WGS) entry which is preliminary data.</text>
</comment>
<organism evidence="1 2">
    <name type="scientific">Manihot esculenta</name>
    <name type="common">Cassava</name>
    <name type="synonym">Jatropha manihot</name>
    <dbReference type="NCBI Taxonomy" id="3983"/>
    <lineage>
        <taxon>Eukaryota</taxon>
        <taxon>Viridiplantae</taxon>
        <taxon>Streptophyta</taxon>
        <taxon>Embryophyta</taxon>
        <taxon>Tracheophyta</taxon>
        <taxon>Spermatophyta</taxon>
        <taxon>Magnoliopsida</taxon>
        <taxon>eudicotyledons</taxon>
        <taxon>Gunneridae</taxon>
        <taxon>Pentapetalae</taxon>
        <taxon>rosids</taxon>
        <taxon>fabids</taxon>
        <taxon>Malpighiales</taxon>
        <taxon>Euphorbiaceae</taxon>
        <taxon>Crotonoideae</taxon>
        <taxon>Manihoteae</taxon>
        <taxon>Manihot</taxon>
    </lineage>
</organism>
<protein>
    <submittedName>
        <fullName evidence="1">Uncharacterized protein</fullName>
    </submittedName>
</protein>
<dbReference type="Proteomes" id="UP000091857">
    <property type="component" value="Chromosome 12"/>
</dbReference>
<keyword evidence="2" id="KW-1185">Reference proteome</keyword>